<accession>A0ABX6W9L0</accession>
<sequence length="152" mass="16012">MNAPTAPVSHHRHPRLHLPPHPSASWGVPVVLAVLYGGWVMFVAHNQGSTIPASAVYGVVSAVVVGVLSYAFGRLTPGLMPEIRAILYGALLGCAMGFLHSVSGGSVYRSAGIGLGMGVAMAAVSFYVFHIREERPPERPSTERPSTEQPSA</sequence>
<name>A0ABX6W9L0_STRMQ</name>
<feature type="transmembrane region" description="Helical" evidence="1">
    <location>
        <begin position="108"/>
        <end position="129"/>
    </location>
</feature>
<dbReference type="Proteomes" id="UP000663421">
    <property type="component" value="Chromosome"/>
</dbReference>
<feature type="transmembrane region" description="Helical" evidence="1">
    <location>
        <begin position="24"/>
        <end position="42"/>
    </location>
</feature>
<feature type="transmembrane region" description="Helical" evidence="1">
    <location>
        <begin position="85"/>
        <end position="102"/>
    </location>
</feature>
<reference evidence="2 3" key="1">
    <citation type="submission" date="2020-11" db="EMBL/GenBank/DDBJ databases">
        <title>Complete genome sequence unveiled secondary metabolic potentials in Streptomyces solisilvae HNM0141.</title>
        <authorList>
            <person name="Huang X."/>
        </authorList>
    </citation>
    <scope>NUCLEOTIDE SEQUENCE [LARGE SCALE GENOMIC DNA]</scope>
    <source>
        <strain evidence="2 3">HNM0141</strain>
    </source>
</reference>
<dbReference type="EMBL" id="CP065050">
    <property type="protein sequence ID" value="QPI58147.1"/>
    <property type="molecule type" value="Genomic_DNA"/>
</dbReference>
<feature type="transmembrane region" description="Helical" evidence="1">
    <location>
        <begin position="54"/>
        <end position="73"/>
    </location>
</feature>
<keyword evidence="3" id="KW-1185">Reference proteome</keyword>
<evidence type="ECO:0008006" key="4">
    <source>
        <dbReference type="Google" id="ProtNLM"/>
    </source>
</evidence>
<organism evidence="2 3">
    <name type="scientific">Streptomyces malaysiensis</name>
    <dbReference type="NCBI Taxonomy" id="92644"/>
    <lineage>
        <taxon>Bacteria</taxon>
        <taxon>Bacillati</taxon>
        <taxon>Actinomycetota</taxon>
        <taxon>Actinomycetes</taxon>
        <taxon>Kitasatosporales</taxon>
        <taxon>Streptomycetaceae</taxon>
        <taxon>Streptomyces</taxon>
        <taxon>Streptomyces violaceusniger group</taxon>
    </lineage>
</organism>
<keyword evidence="1" id="KW-0472">Membrane</keyword>
<evidence type="ECO:0000313" key="2">
    <source>
        <dbReference type="EMBL" id="QPI58147.1"/>
    </source>
</evidence>
<evidence type="ECO:0000313" key="3">
    <source>
        <dbReference type="Proteomes" id="UP000663421"/>
    </source>
</evidence>
<keyword evidence="1" id="KW-1133">Transmembrane helix</keyword>
<gene>
    <name evidence="2" type="ORF">I1A49_27425</name>
</gene>
<keyword evidence="1" id="KW-0812">Transmembrane</keyword>
<evidence type="ECO:0000256" key="1">
    <source>
        <dbReference type="SAM" id="Phobius"/>
    </source>
</evidence>
<protein>
    <recommendedName>
        <fullName evidence="4">Integral membrane protein</fullName>
    </recommendedName>
</protein>
<proteinExistence type="predicted"/>